<evidence type="ECO:0000313" key="1">
    <source>
        <dbReference type="EMBL" id="BBO73448.1"/>
    </source>
</evidence>
<sequence length="73" mass="8243">MGTKHTIIGRRKYKTGIPVLCPKCKKRVVFYATGTNPKGDVKINVFCKTCNREVAIDMDYIKNTLTLDESFAT</sequence>
<evidence type="ECO:0000313" key="2">
    <source>
        <dbReference type="Proteomes" id="UP000427769"/>
    </source>
</evidence>
<name>A0A5K7YXW1_9BACT</name>
<dbReference type="EMBL" id="AP021875">
    <property type="protein sequence ID" value="BBO73448.1"/>
    <property type="molecule type" value="Genomic_DNA"/>
</dbReference>
<dbReference type="AlphaFoldDB" id="A0A5K7YXW1"/>
<protein>
    <submittedName>
        <fullName evidence="1">Uncharacterized protein</fullName>
    </submittedName>
</protein>
<keyword evidence="2" id="KW-1185">Reference proteome</keyword>
<dbReference type="KEGG" id="dwd:DSCW_08650"/>
<proteinExistence type="predicted"/>
<dbReference type="Proteomes" id="UP000427769">
    <property type="component" value="Chromosome"/>
</dbReference>
<reference evidence="1 2" key="1">
    <citation type="submission" date="2019-11" db="EMBL/GenBank/DDBJ databases">
        <title>Comparative genomics of hydrocarbon-degrading Desulfosarcina strains.</title>
        <authorList>
            <person name="Watanabe M."/>
            <person name="Kojima H."/>
            <person name="Fukui M."/>
        </authorList>
    </citation>
    <scope>NUCLEOTIDE SEQUENCE [LARGE SCALE GENOMIC DNA]</scope>
    <source>
        <strain evidence="1 2">PP31</strain>
    </source>
</reference>
<gene>
    <name evidence="1" type="ORF">DSCW_08650</name>
</gene>
<organism evidence="1 2">
    <name type="scientific">Desulfosarcina widdelii</name>
    <dbReference type="NCBI Taxonomy" id="947919"/>
    <lineage>
        <taxon>Bacteria</taxon>
        <taxon>Pseudomonadati</taxon>
        <taxon>Thermodesulfobacteriota</taxon>
        <taxon>Desulfobacteria</taxon>
        <taxon>Desulfobacterales</taxon>
        <taxon>Desulfosarcinaceae</taxon>
        <taxon>Desulfosarcina</taxon>
    </lineage>
</organism>
<accession>A0A5K7YXW1</accession>